<organism evidence="4 5">
    <name type="scientific">Labilithrix luteola</name>
    <dbReference type="NCBI Taxonomy" id="1391654"/>
    <lineage>
        <taxon>Bacteria</taxon>
        <taxon>Pseudomonadati</taxon>
        <taxon>Myxococcota</taxon>
        <taxon>Polyangia</taxon>
        <taxon>Polyangiales</taxon>
        <taxon>Labilitrichaceae</taxon>
        <taxon>Labilithrix</taxon>
    </lineage>
</organism>
<name>A0A0K1PPT2_9BACT</name>
<dbReference type="Pfam" id="PF00440">
    <property type="entry name" value="TetR_N"/>
    <property type="match status" value="1"/>
</dbReference>
<dbReference type="AlphaFoldDB" id="A0A0K1PPT2"/>
<dbReference type="KEGG" id="llu:AKJ09_01793"/>
<dbReference type="RefSeq" id="WP_146646625.1">
    <property type="nucleotide sequence ID" value="NZ_CP012333.1"/>
</dbReference>
<dbReference type="OrthoDB" id="3218408at2"/>
<evidence type="ECO:0000256" key="1">
    <source>
        <dbReference type="ARBA" id="ARBA00023125"/>
    </source>
</evidence>
<evidence type="ECO:0000313" key="5">
    <source>
        <dbReference type="Proteomes" id="UP000064967"/>
    </source>
</evidence>
<evidence type="ECO:0000259" key="3">
    <source>
        <dbReference type="PROSITE" id="PS50977"/>
    </source>
</evidence>
<dbReference type="STRING" id="1391654.AKJ09_01793"/>
<dbReference type="GO" id="GO:0003677">
    <property type="term" value="F:DNA binding"/>
    <property type="evidence" value="ECO:0007669"/>
    <property type="project" value="UniProtKB-UniRule"/>
</dbReference>
<feature type="DNA-binding region" description="H-T-H motif" evidence="2">
    <location>
        <begin position="34"/>
        <end position="53"/>
    </location>
</feature>
<dbReference type="Gene3D" id="1.10.357.10">
    <property type="entry name" value="Tetracycline Repressor, domain 2"/>
    <property type="match status" value="1"/>
</dbReference>
<dbReference type="PROSITE" id="PS50977">
    <property type="entry name" value="HTH_TETR_2"/>
    <property type="match status" value="1"/>
</dbReference>
<dbReference type="Proteomes" id="UP000064967">
    <property type="component" value="Chromosome"/>
</dbReference>
<keyword evidence="1 2" id="KW-0238">DNA-binding</keyword>
<dbReference type="EMBL" id="CP012333">
    <property type="protein sequence ID" value="AKU95129.1"/>
    <property type="molecule type" value="Genomic_DNA"/>
</dbReference>
<accession>A0A0K1PPT2</accession>
<evidence type="ECO:0000256" key="2">
    <source>
        <dbReference type="PROSITE-ProRule" id="PRU00335"/>
    </source>
</evidence>
<feature type="domain" description="HTH tetR-type" evidence="3">
    <location>
        <begin position="11"/>
        <end position="71"/>
    </location>
</feature>
<dbReference type="InterPro" id="IPR009057">
    <property type="entry name" value="Homeodomain-like_sf"/>
</dbReference>
<keyword evidence="5" id="KW-1185">Reference proteome</keyword>
<sequence>MSTTSAVKSKRVSRKDWCLAGLSVLRDQGYQALTIERICLLLEKTKGSFYHHFVDLEAYLAALLQQWEADLTEQPIAVSSREASLPGKAARLDDVVLGLDHRLDRAVRAWALHDARAREAVSRVDERRLEYVAQLHRAAKHRNPRVLAEIEYAAFVGLQHLDFMDDRRRAEKVNEALREALALLVAHRSG</sequence>
<gene>
    <name evidence="4" type="ORF">AKJ09_01793</name>
</gene>
<evidence type="ECO:0000313" key="4">
    <source>
        <dbReference type="EMBL" id="AKU95129.1"/>
    </source>
</evidence>
<dbReference type="InterPro" id="IPR001647">
    <property type="entry name" value="HTH_TetR"/>
</dbReference>
<dbReference type="SUPFAM" id="SSF46689">
    <property type="entry name" value="Homeodomain-like"/>
    <property type="match status" value="1"/>
</dbReference>
<protein>
    <submittedName>
        <fullName evidence="4">Transcriptional regulator, TetR family</fullName>
    </submittedName>
</protein>
<proteinExistence type="predicted"/>
<reference evidence="4 5" key="1">
    <citation type="submission" date="2015-08" db="EMBL/GenBank/DDBJ databases">
        <authorList>
            <person name="Babu N.S."/>
            <person name="Beckwith C.J."/>
            <person name="Beseler K.G."/>
            <person name="Brison A."/>
            <person name="Carone J.V."/>
            <person name="Caskin T.P."/>
            <person name="Diamond M."/>
            <person name="Durham M.E."/>
            <person name="Foxe J.M."/>
            <person name="Go M."/>
            <person name="Henderson B.A."/>
            <person name="Jones I.B."/>
            <person name="McGettigan J.A."/>
            <person name="Micheletti S.J."/>
            <person name="Nasrallah M.E."/>
            <person name="Ortiz D."/>
            <person name="Piller C.R."/>
            <person name="Privatt S.R."/>
            <person name="Schneider S.L."/>
            <person name="Sharp S."/>
            <person name="Smith T.C."/>
            <person name="Stanton J.D."/>
            <person name="Ullery H.E."/>
            <person name="Wilson R.J."/>
            <person name="Serrano M.G."/>
            <person name="Buck G."/>
            <person name="Lee V."/>
            <person name="Wang Y."/>
            <person name="Carvalho R."/>
            <person name="Voegtly L."/>
            <person name="Shi R."/>
            <person name="Duckworth R."/>
            <person name="Johnson A."/>
            <person name="Loviza R."/>
            <person name="Walstead R."/>
            <person name="Shah Z."/>
            <person name="Kiflezghi M."/>
            <person name="Wade K."/>
            <person name="Ball S.L."/>
            <person name="Bradley K.W."/>
            <person name="Asai D.J."/>
            <person name="Bowman C.A."/>
            <person name="Russell D.A."/>
            <person name="Pope W.H."/>
            <person name="Jacobs-Sera D."/>
            <person name="Hendrix R.W."/>
            <person name="Hatfull G.F."/>
        </authorList>
    </citation>
    <scope>NUCLEOTIDE SEQUENCE [LARGE SCALE GENOMIC DNA]</scope>
    <source>
        <strain evidence="4 5">DSM 27648</strain>
    </source>
</reference>